<protein>
    <recommendedName>
        <fullName evidence="2">Alpha-galactosidase NEW3 domain-containing protein</fullName>
    </recommendedName>
</protein>
<dbReference type="InterPro" id="IPR024078">
    <property type="entry name" value="LmbE-like_dom_sf"/>
</dbReference>
<evidence type="ECO:0000259" key="2">
    <source>
        <dbReference type="Pfam" id="PF10633"/>
    </source>
</evidence>
<dbReference type="EMBL" id="AP014924">
    <property type="protein sequence ID" value="BAS26174.1"/>
    <property type="molecule type" value="Genomic_DNA"/>
</dbReference>
<dbReference type="KEGG" id="lpil:LIP_0317"/>
<feature type="region of interest" description="Disordered" evidence="1">
    <location>
        <begin position="460"/>
        <end position="505"/>
    </location>
</feature>
<organism evidence="3 4">
    <name type="scientific">Limnochorda pilosa</name>
    <dbReference type="NCBI Taxonomy" id="1555112"/>
    <lineage>
        <taxon>Bacteria</taxon>
        <taxon>Bacillati</taxon>
        <taxon>Bacillota</taxon>
        <taxon>Limnochordia</taxon>
        <taxon>Limnochordales</taxon>
        <taxon>Limnochordaceae</taxon>
        <taxon>Limnochorda</taxon>
    </lineage>
</organism>
<evidence type="ECO:0000313" key="3">
    <source>
        <dbReference type="EMBL" id="BAS26174.1"/>
    </source>
</evidence>
<dbReference type="Pfam" id="PF10633">
    <property type="entry name" value="NPCBM_assoc"/>
    <property type="match status" value="1"/>
</dbReference>
<keyword evidence="4" id="KW-1185">Reference proteome</keyword>
<dbReference type="Gene3D" id="3.40.50.10320">
    <property type="entry name" value="LmbE-like"/>
    <property type="match status" value="1"/>
</dbReference>
<dbReference type="PATRIC" id="fig|1555112.3.peg.331"/>
<dbReference type="Pfam" id="PF02585">
    <property type="entry name" value="PIG-L"/>
    <property type="match status" value="1"/>
</dbReference>
<evidence type="ECO:0000313" key="4">
    <source>
        <dbReference type="Proteomes" id="UP000065807"/>
    </source>
</evidence>
<dbReference type="AlphaFoldDB" id="A0A0K2SH94"/>
<dbReference type="STRING" id="1555112.LIP_0317"/>
<proteinExistence type="predicted"/>
<feature type="domain" description="Alpha-galactosidase NEW3" evidence="2">
    <location>
        <begin position="402"/>
        <end position="453"/>
    </location>
</feature>
<dbReference type="Proteomes" id="UP000065807">
    <property type="component" value="Chromosome"/>
</dbReference>
<dbReference type="InterPro" id="IPR018905">
    <property type="entry name" value="A-galactase_NEW3"/>
</dbReference>
<gene>
    <name evidence="3" type="ORF">LIP_0317</name>
</gene>
<dbReference type="SUPFAM" id="SSF102588">
    <property type="entry name" value="LmbE-like"/>
    <property type="match status" value="1"/>
</dbReference>
<reference evidence="4" key="1">
    <citation type="submission" date="2015-07" db="EMBL/GenBank/DDBJ databases">
        <title>Complete genome sequence and phylogenetic analysis of Limnochorda pilosa.</title>
        <authorList>
            <person name="Watanabe M."/>
            <person name="Kojima H."/>
            <person name="Fukui M."/>
        </authorList>
    </citation>
    <scope>NUCLEOTIDE SEQUENCE [LARGE SCALE GENOMIC DNA]</scope>
    <source>
        <strain evidence="4">HC45</strain>
    </source>
</reference>
<name>A0A0K2SH94_LIMPI</name>
<accession>A0A0K2SH94</accession>
<sequence length="552" mass="59992">MIGGVATISIGVGADRAMGGNDERALVRLHQAIRPLGTVVSFMNTGAHPDDEQSALLAYLSRGLGARVVSVIANRGEGGQNQVGDEYDQALGVVRTRELEEASRVTGVHLRLLSEELDDPIYDFGFSKTPEETLARWGAEIPLERLVRLIREERPDVVMPSFRDEYGQHGHHRAITRLTLEAVRHAADPEAFPEQLSAGLLPWQVRKVYVPANPGGGGGNVYLATETGEVDVTVNTGEFDPVLGVSYVQLGEESRAFHRSQGMGRVVEPGPRLLHAERVLSTVPVAGPERSLFDGLPSTVGELVHTVPDGHEGLRSHLRSIQAGLEAIDGAFPDRETILLKVHDTLGKVRQVLEALDGAGAGGPWAEDLAFRLRVKEEQLQAVSAAATLVIGQIDLEDWEVVQGQEVTLTVRAFNGGQIPLEDVSLRLEAPQGWLVEPISDGPATALGYNETVGRSRSKTSACDWRRRKGGSWSPSRTGRRRPSGTTKRQSAPFGFGSPRKRPTSTLTIPRCCAAWWDTGCMGNAPRWRSRRPGSWPSCRTCPCGRSRPPRS</sequence>
<evidence type="ECO:0000256" key="1">
    <source>
        <dbReference type="SAM" id="MobiDB-lite"/>
    </source>
</evidence>
<dbReference type="InterPro" id="IPR003737">
    <property type="entry name" value="GlcNAc_PI_deacetylase-related"/>
</dbReference>
<reference evidence="4" key="2">
    <citation type="journal article" date="2016" name="Int. J. Syst. Evol. Microbiol.">
        <title>Complete genome sequence and cell structure of Limnochorda pilosa, a Gram-negative spore-former within the phylum Firmicutes.</title>
        <authorList>
            <person name="Watanabe M."/>
            <person name="Kojima H."/>
            <person name="Fukui M."/>
        </authorList>
    </citation>
    <scope>NUCLEOTIDE SEQUENCE [LARGE SCALE GENOMIC DNA]</scope>
    <source>
        <strain evidence="4">HC45</strain>
    </source>
</reference>